<feature type="compositionally biased region" description="Low complexity" evidence="2">
    <location>
        <begin position="900"/>
        <end position="909"/>
    </location>
</feature>
<gene>
    <name evidence="3" type="ORF">KFL_011650020</name>
</gene>
<dbReference type="PANTHER" id="PTHR31424">
    <property type="entry name" value="PROTEIN CBG23806"/>
    <property type="match status" value="1"/>
</dbReference>
<feature type="region of interest" description="Disordered" evidence="2">
    <location>
        <begin position="900"/>
        <end position="962"/>
    </location>
</feature>
<feature type="compositionally biased region" description="Gly residues" evidence="2">
    <location>
        <begin position="910"/>
        <end position="948"/>
    </location>
</feature>
<evidence type="ECO:0000256" key="2">
    <source>
        <dbReference type="SAM" id="MobiDB-lite"/>
    </source>
</evidence>
<dbReference type="PANTHER" id="PTHR31424:SF3">
    <property type="entry name" value="RING-TYPE DOMAIN-CONTAINING PROTEIN"/>
    <property type="match status" value="1"/>
</dbReference>
<keyword evidence="1" id="KW-0175">Coiled coil</keyword>
<feature type="coiled-coil region" evidence="1">
    <location>
        <begin position="55"/>
        <end position="114"/>
    </location>
</feature>
<dbReference type="AlphaFoldDB" id="A0A1Y1IVV7"/>
<organism evidence="3 4">
    <name type="scientific">Klebsormidium nitens</name>
    <name type="common">Green alga</name>
    <name type="synonym">Ulothrix nitens</name>
    <dbReference type="NCBI Taxonomy" id="105231"/>
    <lineage>
        <taxon>Eukaryota</taxon>
        <taxon>Viridiplantae</taxon>
        <taxon>Streptophyta</taxon>
        <taxon>Klebsormidiophyceae</taxon>
        <taxon>Klebsormidiales</taxon>
        <taxon>Klebsormidiaceae</taxon>
        <taxon>Klebsormidium</taxon>
    </lineage>
</organism>
<reference evidence="3 4" key="1">
    <citation type="journal article" date="2014" name="Nat. Commun.">
        <title>Klebsormidium flaccidum genome reveals primary factors for plant terrestrial adaptation.</title>
        <authorList>
            <person name="Hori K."/>
            <person name="Maruyama F."/>
            <person name="Fujisawa T."/>
            <person name="Togashi T."/>
            <person name="Yamamoto N."/>
            <person name="Seo M."/>
            <person name="Sato S."/>
            <person name="Yamada T."/>
            <person name="Mori H."/>
            <person name="Tajima N."/>
            <person name="Moriyama T."/>
            <person name="Ikeuchi M."/>
            <person name="Watanabe M."/>
            <person name="Wada H."/>
            <person name="Kobayashi K."/>
            <person name="Saito M."/>
            <person name="Masuda T."/>
            <person name="Sasaki-Sekimoto Y."/>
            <person name="Mashiguchi K."/>
            <person name="Awai K."/>
            <person name="Shimojima M."/>
            <person name="Masuda S."/>
            <person name="Iwai M."/>
            <person name="Nobusawa T."/>
            <person name="Narise T."/>
            <person name="Kondo S."/>
            <person name="Saito H."/>
            <person name="Sato R."/>
            <person name="Murakawa M."/>
            <person name="Ihara Y."/>
            <person name="Oshima-Yamada Y."/>
            <person name="Ohtaka K."/>
            <person name="Satoh M."/>
            <person name="Sonobe K."/>
            <person name="Ishii M."/>
            <person name="Ohtani R."/>
            <person name="Kanamori-Sato M."/>
            <person name="Honoki R."/>
            <person name="Miyazaki D."/>
            <person name="Mochizuki H."/>
            <person name="Umetsu J."/>
            <person name="Higashi K."/>
            <person name="Shibata D."/>
            <person name="Kamiya Y."/>
            <person name="Sato N."/>
            <person name="Nakamura Y."/>
            <person name="Tabata S."/>
            <person name="Ida S."/>
            <person name="Kurokawa K."/>
            <person name="Ohta H."/>
        </authorList>
    </citation>
    <scope>NUCLEOTIDE SEQUENCE [LARGE SCALE GENOMIC DNA]</scope>
    <source>
        <strain evidence="3 4">NIES-2285</strain>
    </source>
</reference>
<name>A0A1Y1IVV7_KLENI</name>
<evidence type="ECO:0000313" key="3">
    <source>
        <dbReference type="EMBL" id="GAQ92847.1"/>
    </source>
</evidence>
<sequence length="962" mass="105965">MAARLSGAWGWGTKRARSSLCDTEADAPALTLAQPRQGGRWAKIGPSTTAHRTVNERLRATNKRLEEKLANHNAQAEEASSKVLEENTKLVSALQEKEDKEAALARTVRSLKRKNLLLAQGLASQPPRATQIRQIRGGPSAGVKTKLAAQVRQFLTKRFASVGARQQALYEHFRRNPADFNLVLNANITQPEFDELCKLNPDWLLPAQSDVLDEIRDHWTEDRALKMQIHCKIGHGHKWQDMIHLLGKDYNEATKHWDRKELCGKGSGLFIPLLPSCKRVDALRKEIAAMNPLMQNEDGSAAWLDLSKLLIEAVVDERAIGFLQERRDLLEDFLRIHWGGDAAQYYRKVKVSKIGFRILTLEKVILQAPQQARTVVQFEGKDDYDQNAEFLAPILPVMEQLKEEGLTVEGTHYTVTQSVGGDNVWMSEVAGHRGHSHTWGCFLCECMQQDFGKVITDETGRRVPVKAEKRTIERLAAGAHRPLKTGPEESCPYCGVAFPDQETVDALPAPQNKNQELVYQTTHHGVRFGKPPLFKFPMEEWYLCILHKLLRCAAITFQRTVEVNLELKEKVAAINEVIRDLKLGCKEVVIRTKTVASAKDTEPINFIGREAEVTLDPRVYTAFCTIAIDDEEKRAANMLVWANLAALYDYIRTPLPNPLVVEQREQKGERAQDMAVAYVDSFVSAVGMDLVTLYMHHGMCHFPEMIKHVPLNISDVSQQWLEALLKQGKTDAKLFTNNQLRSETMDKGRQAQILAKERERGALKRTVPTPLTRNEKRHLGGYELAKKAAKDRVDRAVRRGQLPDSRSKAQLDKKISALEPNLGSIVARFVEIRRQTAEANRIDAREWADSQVPRSAEAMVAGESGARGGRAADGGMGAAAAGGLGDMGAEVERGAAATGSAADGPALAGDGAGRGGAAGAGGGRGRGRGAPGRGGRGGGRGRGAGGLTASGRVIPASARRRN</sequence>
<evidence type="ECO:0000256" key="1">
    <source>
        <dbReference type="SAM" id="Coils"/>
    </source>
</evidence>
<proteinExistence type="predicted"/>
<dbReference type="EMBL" id="DF238114">
    <property type="protein sequence ID" value="GAQ92847.1"/>
    <property type="molecule type" value="Genomic_DNA"/>
</dbReference>
<protein>
    <submittedName>
        <fullName evidence="3">Uncharacterized protein</fullName>
    </submittedName>
</protein>
<keyword evidence="4" id="KW-1185">Reference proteome</keyword>
<accession>A0A1Y1IVV7</accession>
<evidence type="ECO:0000313" key="4">
    <source>
        <dbReference type="Proteomes" id="UP000054558"/>
    </source>
</evidence>
<dbReference type="Proteomes" id="UP000054558">
    <property type="component" value="Unassembled WGS sequence"/>
</dbReference>